<evidence type="ECO:0000256" key="5">
    <source>
        <dbReference type="SAM" id="MobiDB-lite"/>
    </source>
</evidence>
<reference evidence="6 7" key="1">
    <citation type="submission" date="2024-03" db="EMBL/GenBank/DDBJ databases">
        <authorList>
            <person name="Martinez-Hernandez J."/>
        </authorList>
    </citation>
    <scope>NUCLEOTIDE SEQUENCE [LARGE SCALE GENOMIC DNA]</scope>
</reference>
<dbReference type="EMBL" id="CAXHTB010000009">
    <property type="protein sequence ID" value="CAL0312211.1"/>
    <property type="molecule type" value="Genomic_DNA"/>
</dbReference>
<accession>A0AAV1WT30</accession>
<evidence type="ECO:0000313" key="6">
    <source>
        <dbReference type="EMBL" id="CAL0312211.1"/>
    </source>
</evidence>
<organism evidence="6 7">
    <name type="scientific">Lupinus luteus</name>
    <name type="common">European yellow lupine</name>
    <dbReference type="NCBI Taxonomy" id="3873"/>
    <lineage>
        <taxon>Eukaryota</taxon>
        <taxon>Viridiplantae</taxon>
        <taxon>Streptophyta</taxon>
        <taxon>Embryophyta</taxon>
        <taxon>Tracheophyta</taxon>
        <taxon>Spermatophyta</taxon>
        <taxon>Magnoliopsida</taxon>
        <taxon>eudicotyledons</taxon>
        <taxon>Gunneridae</taxon>
        <taxon>Pentapetalae</taxon>
        <taxon>rosids</taxon>
        <taxon>fabids</taxon>
        <taxon>Fabales</taxon>
        <taxon>Fabaceae</taxon>
        <taxon>Papilionoideae</taxon>
        <taxon>50 kb inversion clade</taxon>
        <taxon>genistoids sensu lato</taxon>
        <taxon>core genistoids</taxon>
        <taxon>Genisteae</taxon>
        <taxon>Lupinus</taxon>
    </lineage>
</organism>
<dbReference type="GO" id="GO:0030154">
    <property type="term" value="P:cell differentiation"/>
    <property type="evidence" value="ECO:0007669"/>
    <property type="project" value="UniProtKB-KW"/>
</dbReference>
<dbReference type="InterPro" id="IPR039618">
    <property type="entry name" value="CLE9-13"/>
</dbReference>
<evidence type="ECO:0000256" key="4">
    <source>
        <dbReference type="ARBA" id="ARBA00023278"/>
    </source>
</evidence>
<dbReference type="AlphaFoldDB" id="A0AAV1WT30"/>
<keyword evidence="7" id="KW-1185">Reference proteome</keyword>
<dbReference type="Proteomes" id="UP001497480">
    <property type="component" value="Unassembled WGS sequence"/>
</dbReference>
<comment type="similarity">
    <text evidence="1">Belongs to the CLV3/ESR signal peptide family.</text>
</comment>
<proteinExistence type="inferred from homology"/>
<feature type="region of interest" description="Disordered" evidence="5">
    <location>
        <begin position="81"/>
        <end position="113"/>
    </location>
</feature>
<dbReference type="PANTHER" id="PTHR34359:SF5">
    <property type="entry name" value="CLAVATA3_ESR (CLE)-RELATED PROTEIN 9"/>
    <property type="match status" value="1"/>
</dbReference>
<evidence type="ECO:0000256" key="2">
    <source>
        <dbReference type="ARBA" id="ARBA00022473"/>
    </source>
</evidence>
<gene>
    <name evidence="6" type="ORF">LLUT_LOCUS13271</name>
</gene>
<dbReference type="PANTHER" id="PTHR34359">
    <property type="entry name" value="CLAVATA3/ESR (CLE)-RELATED PROTEIN 10"/>
    <property type="match status" value="1"/>
</dbReference>
<keyword evidence="4" id="KW-0379">Hydroxylation</keyword>
<evidence type="ECO:0008006" key="8">
    <source>
        <dbReference type="Google" id="ProtNLM"/>
    </source>
</evidence>
<keyword evidence="3" id="KW-0221">Differentiation</keyword>
<protein>
    <recommendedName>
        <fullName evidence="8">CLAVATA3/ESR (CLE)-related protein 9</fullName>
    </recommendedName>
</protein>
<comment type="caution">
    <text evidence="6">The sequence shown here is derived from an EMBL/GenBank/DDBJ whole genome shotgun (WGS) entry which is preliminary data.</text>
</comment>
<name>A0AAV1WT30_LUPLU</name>
<sequence>MMKSSLSSPTVYASGKVIIITLLAILFIFFVSSVNCRLPSPLLPSPTSSRNNNLQRYYCDSFSKRNLRSLCMQLQRIHSNLQPFPLPPKANGIDPRYGEQKRLVPSGPNPLHN</sequence>
<evidence type="ECO:0000256" key="3">
    <source>
        <dbReference type="ARBA" id="ARBA00022782"/>
    </source>
</evidence>
<keyword evidence="2" id="KW-0217">Developmental protein</keyword>
<evidence type="ECO:0000256" key="1">
    <source>
        <dbReference type="ARBA" id="ARBA00005416"/>
    </source>
</evidence>
<evidence type="ECO:0000313" key="7">
    <source>
        <dbReference type="Proteomes" id="UP001497480"/>
    </source>
</evidence>